<dbReference type="SUPFAM" id="SSF53850">
    <property type="entry name" value="Periplasmic binding protein-like II"/>
    <property type="match status" value="1"/>
</dbReference>
<dbReference type="EMBL" id="JBHSMF010000003">
    <property type="protein sequence ID" value="MFC5496802.1"/>
    <property type="molecule type" value="Genomic_DNA"/>
</dbReference>
<dbReference type="InterPro" id="IPR036390">
    <property type="entry name" value="WH_DNA-bd_sf"/>
</dbReference>
<gene>
    <name evidence="6" type="ORF">ACFPOE_04585</name>
</gene>
<proteinExistence type="inferred from homology"/>
<organism evidence="6 7">
    <name type="scientific">Caenimonas terrae</name>
    <dbReference type="NCBI Taxonomy" id="696074"/>
    <lineage>
        <taxon>Bacteria</taxon>
        <taxon>Pseudomonadati</taxon>
        <taxon>Pseudomonadota</taxon>
        <taxon>Betaproteobacteria</taxon>
        <taxon>Burkholderiales</taxon>
        <taxon>Comamonadaceae</taxon>
        <taxon>Caenimonas</taxon>
    </lineage>
</organism>
<sequence>MASDRKPEAAPARIHFDLTTLRLFIATAELGGVTKAAERMHLAPAAASRRIQEFEGQFQLALFRRLPHGMALTDAGRALLAHARAMLHTTARMQDDAASYLHGEKGVVRIAACKSVVLQFLPTDILRCAQACPGVRIDLQEMNSHGVLQAMSRGLADVGIYESSLGPAGMPTSPYRDDRLVVLAPRGHPLAQQSSVDMADILAWDVISLDEGSAILINLERQASDASRVLRTPIRVGSFDSMAAMIAQGIGIGVMPQAVAESIAGGPAFCRLPIEGAWASRRFVLCRPAAGVLPSAAQSVVNVLLASQSANPA</sequence>
<dbReference type="Pfam" id="PF00126">
    <property type="entry name" value="HTH_1"/>
    <property type="match status" value="1"/>
</dbReference>
<comment type="similarity">
    <text evidence="1">Belongs to the LysR transcriptional regulatory family.</text>
</comment>
<dbReference type="InterPro" id="IPR050950">
    <property type="entry name" value="HTH-type_LysR_regulators"/>
</dbReference>
<evidence type="ECO:0000256" key="2">
    <source>
        <dbReference type="ARBA" id="ARBA00023015"/>
    </source>
</evidence>
<accession>A0ABW0NCR1</accession>
<keyword evidence="4" id="KW-0804">Transcription</keyword>
<evidence type="ECO:0000313" key="6">
    <source>
        <dbReference type="EMBL" id="MFC5496802.1"/>
    </source>
</evidence>
<dbReference type="InterPro" id="IPR005119">
    <property type="entry name" value="LysR_subst-bd"/>
</dbReference>
<dbReference type="PANTHER" id="PTHR30419">
    <property type="entry name" value="HTH-TYPE TRANSCRIPTIONAL REGULATOR YBHD"/>
    <property type="match status" value="1"/>
</dbReference>
<evidence type="ECO:0000256" key="4">
    <source>
        <dbReference type="ARBA" id="ARBA00023163"/>
    </source>
</evidence>
<keyword evidence="2" id="KW-0805">Transcription regulation</keyword>
<dbReference type="PANTHER" id="PTHR30419:SF2">
    <property type="entry name" value="LYSR FAMILY TRANSCRIPTIONAL REGULATOR"/>
    <property type="match status" value="1"/>
</dbReference>
<dbReference type="PROSITE" id="PS50931">
    <property type="entry name" value="HTH_LYSR"/>
    <property type="match status" value="1"/>
</dbReference>
<dbReference type="InterPro" id="IPR036388">
    <property type="entry name" value="WH-like_DNA-bd_sf"/>
</dbReference>
<keyword evidence="7" id="KW-1185">Reference proteome</keyword>
<dbReference type="RefSeq" id="WP_376848835.1">
    <property type="nucleotide sequence ID" value="NZ_JBHSMF010000003.1"/>
</dbReference>
<dbReference type="Gene3D" id="1.10.10.10">
    <property type="entry name" value="Winged helix-like DNA-binding domain superfamily/Winged helix DNA-binding domain"/>
    <property type="match status" value="1"/>
</dbReference>
<protein>
    <submittedName>
        <fullName evidence="6">LysR substrate-binding domain-containing protein</fullName>
    </submittedName>
</protein>
<dbReference type="InterPro" id="IPR000847">
    <property type="entry name" value="LysR_HTH_N"/>
</dbReference>
<comment type="caution">
    <text evidence="6">The sequence shown here is derived from an EMBL/GenBank/DDBJ whole genome shotgun (WGS) entry which is preliminary data.</text>
</comment>
<keyword evidence="3" id="KW-0238">DNA-binding</keyword>
<evidence type="ECO:0000256" key="3">
    <source>
        <dbReference type="ARBA" id="ARBA00023125"/>
    </source>
</evidence>
<evidence type="ECO:0000313" key="7">
    <source>
        <dbReference type="Proteomes" id="UP001596037"/>
    </source>
</evidence>
<reference evidence="7" key="1">
    <citation type="journal article" date="2019" name="Int. J. Syst. Evol. Microbiol.">
        <title>The Global Catalogue of Microorganisms (GCM) 10K type strain sequencing project: providing services to taxonomists for standard genome sequencing and annotation.</title>
        <authorList>
            <consortium name="The Broad Institute Genomics Platform"/>
            <consortium name="The Broad Institute Genome Sequencing Center for Infectious Disease"/>
            <person name="Wu L."/>
            <person name="Ma J."/>
        </authorList>
    </citation>
    <scope>NUCLEOTIDE SEQUENCE [LARGE SCALE GENOMIC DNA]</scope>
    <source>
        <strain evidence="7">CCUG 57401</strain>
    </source>
</reference>
<name>A0ABW0NCR1_9BURK</name>
<evidence type="ECO:0000256" key="1">
    <source>
        <dbReference type="ARBA" id="ARBA00009437"/>
    </source>
</evidence>
<feature type="domain" description="HTH lysR-type" evidence="5">
    <location>
        <begin position="16"/>
        <end position="73"/>
    </location>
</feature>
<evidence type="ECO:0000259" key="5">
    <source>
        <dbReference type="PROSITE" id="PS50931"/>
    </source>
</evidence>
<dbReference type="Proteomes" id="UP001596037">
    <property type="component" value="Unassembled WGS sequence"/>
</dbReference>
<dbReference type="Gene3D" id="3.40.190.290">
    <property type="match status" value="1"/>
</dbReference>
<dbReference type="SUPFAM" id="SSF46785">
    <property type="entry name" value="Winged helix' DNA-binding domain"/>
    <property type="match status" value="1"/>
</dbReference>
<dbReference type="Pfam" id="PF03466">
    <property type="entry name" value="LysR_substrate"/>
    <property type="match status" value="1"/>
</dbReference>